<evidence type="ECO:0000256" key="2">
    <source>
        <dbReference type="ARBA" id="ARBA00022729"/>
    </source>
</evidence>
<name>A0A6J5MEN9_9CAUD</name>
<dbReference type="InterPro" id="IPR027385">
    <property type="entry name" value="Beta-barrel_OMP"/>
</dbReference>
<protein>
    <submittedName>
        <fullName evidence="5">COG3637 Opacity protein and related surface antigens</fullName>
    </submittedName>
</protein>
<keyword evidence="2" id="KW-0732">Signal</keyword>
<organism evidence="5">
    <name type="scientific">uncultured Caudovirales phage</name>
    <dbReference type="NCBI Taxonomy" id="2100421"/>
    <lineage>
        <taxon>Viruses</taxon>
        <taxon>Duplodnaviria</taxon>
        <taxon>Heunggongvirae</taxon>
        <taxon>Uroviricota</taxon>
        <taxon>Caudoviricetes</taxon>
        <taxon>Peduoviridae</taxon>
        <taxon>Maltschvirus</taxon>
        <taxon>Maltschvirus maltsch</taxon>
    </lineage>
</organism>
<evidence type="ECO:0000259" key="4">
    <source>
        <dbReference type="Pfam" id="PF13505"/>
    </source>
</evidence>
<comment type="subcellular location">
    <subcellularLocation>
        <location evidence="1">Membrane</location>
    </subcellularLocation>
</comment>
<dbReference type="Gene3D" id="2.40.160.20">
    <property type="match status" value="1"/>
</dbReference>
<dbReference type="InterPro" id="IPR051692">
    <property type="entry name" value="OMP-like"/>
</dbReference>
<dbReference type="PANTHER" id="PTHR34001:SF3">
    <property type="entry name" value="BLL7405 PROTEIN"/>
    <property type="match status" value="1"/>
</dbReference>
<dbReference type="SUPFAM" id="SSF56925">
    <property type="entry name" value="OMPA-like"/>
    <property type="match status" value="1"/>
</dbReference>
<dbReference type="PANTHER" id="PTHR34001">
    <property type="entry name" value="BLL7405 PROTEIN"/>
    <property type="match status" value="1"/>
</dbReference>
<feature type="domain" description="Outer membrane protein beta-barrel" evidence="4">
    <location>
        <begin position="7"/>
        <end position="172"/>
    </location>
</feature>
<dbReference type="EMBL" id="LR796423">
    <property type="protein sequence ID" value="CAB4143813.1"/>
    <property type="molecule type" value="Genomic_DNA"/>
</dbReference>
<evidence type="ECO:0000256" key="3">
    <source>
        <dbReference type="ARBA" id="ARBA00023136"/>
    </source>
</evidence>
<dbReference type="GO" id="GO:0016020">
    <property type="term" value="C:membrane"/>
    <property type="evidence" value="ECO:0007669"/>
    <property type="project" value="UniProtKB-SubCell"/>
</dbReference>
<keyword evidence="3" id="KW-0472">Membrane</keyword>
<proteinExistence type="predicted"/>
<sequence>MKKTLFVAAAAAALSATPAMAKDFSGPRVEVTAGADDVTSGVDTTDIAYGAALGYDIQLNKLVIGVEATAANVLEKADLGAAARLGYVLNKNVLAYGRVGYSNLERPQTCTPRIGNTPAVCRATVNAEGLTVGGGLEVKVAGPFFGKVEYRYTDFDGNLGRHGGLVGVGLRF</sequence>
<dbReference type="Pfam" id="PF13505">
    <property type="entry name" value="OMP_b-brl"/>
    <property type="match status" value="1"/>
</dbReference>
<accession>A0A6J5MEN9</accession>
<dbReference type="InterPro" id="IPR011250">
    <property type="entry name" value="OMP/PagP_B-barrel"/>
</dbReference>
<evidence type="ECO:0000313" key="5">
    <source>
        <dbReference type="EMBL" id="CAB4143813.1"/>
    </source>
</evidence>
<reference evidence="5" key="1">
    <citation type="submission" date="2020-04" db="EMBL/GenBank/DDBJ databases">
        <authorList>
            <person name="Chiriac C."/>
            <person name="Salcher M."/>
            <person name="Ghai R."/>
            <person name="Kavagutti S V."/>
        </authorList>
    </citation>
    <scope>NUCLEOTIDE SEQUENCE</scope>
</reference>
<gene>
    <name evidence="5" type="ORF">UFOVP447_264</name>
</gene>
<evidence type="ECO:0000256" key="1">
    <source>
        <dbReference type="ARBA" id="ARBA00004370"/>
    </source>
</evidence>